<feature type="region of interest" description="Disordered" evidence="3">
    <location>
        <begin position="218"/>
        <end position="248"/>
    </location>
</feature>
<feature type="compositionally biased region" description="Basic residues" evidence="3">
    <location>
        <begin position="106"/>
        <end position="135"/>
    </location>
</feature>
<feature type="compositionally biased region" description="Low complexity" evidence="3">
    <location>
        <begin position="19"/>
        <end position="81"/>
    </location>
</feature>
<dbReference type="Gene3D" id="3.30.70.330">
    <property type="match status" value="1"/>
</dbReference>
<dbReference type="PANTHER" id="PTHR15481:SF0">
    <property type="entry name" value="LD23870P-RELATED"/>
    <property type="match status" value="1"/>
</dbReference>
<dbReference type="AlphaFoldDB" id="A0A090L9N9"/>
<feature type="domain" description="RRM" evidence="4">
    <location>
        <begin position="136"/>
        <end position="216"/>
    </location>
</feature>
<dbReference type="SUPFAM" id="SSF54928">
    <property type="entry name" value="RNA-binding domain, RBD"/>
    <property type="match status" value="1"/>
</dbReference>
<evidence type="ECO:0000313" key="7">
    <source>
        <dbReference type="WBParaSite" id="SRAE_1000310600.1"/>
    </source>
</evidence>
<evidence type="ECO:0000313" key="8">
    <source>
        <dbReference type="WormBase" id="SRAE_1000310600"/>
    </source>
</evidence>
<dbReference type="GO" id="GO:0000398">
    <property type="term" value="P:mRNA splicing, via spliceosome"/>
    <property type="evidence" value="ECO:0007669"/>
    <property type="project" value="TreeGrafter"/>
</dbReference>
<dbReference type="GO" id="GO:0005737">
    <property type="term" value="C:cytoplasm"/>
    <property type="evidence" value="ECO:0007669"/>
    <property type="project" value="TreeGrafter"/>
</dbReference>
<dbReference type="GO" id="GO:0003723">
    <property type="term" value="F:RNA binding"/>
    <property type="evidence" value="ECO:0007669"/>
    <property type="project" value="UniProtKB-UniRule"/>
</dbReference>
<accession>A0A090L9N9</accession>
<dbReference type="Proteomes" id="UP000035682">
    <property type="component" value="Unplaced"/>
</dbReference>
<name>A0A090L9N9_STRRB</name>
<dbReference type="GO" id="GO:0061574">
    <property type="term" value="C:ASAP complex"/>
    <property type="evidence" value="ECO:0007669"/>
    <property type="project" value="TreeGrafter"/>
</dbReference>
<gene>
    <name evidence="5 7 8" type="ORF">SRAE_1000310600</name>
</gene>
<proteinExistence type="predicted"/>
<evidence type="ECO:0000256" key="2">
    <source>
        <dbReference type="PROSITE-ProRule" id="PRU00176"/>
    </source>
</evidence>
<feature type="compositionally biased region" description="Basic residues" evidence="3">
    <location>
        <begin position="227"/>
        <end position="248"/>
    </location>
</feature>
<keyword evidence="1 2" id="KW-0694">RNA-binding</keyword>
<dbReference type="GeneID" id="36377218"/>
<evidence type="ECO:0000256" key="3">
    <source>
        <dbReference type="SAM" id="MobiDB-lite"/>
    </source>
</evidence>
<evidence type="ECO:0000256" key="1">
    <source>
        <dbReference type="ARBA" id="ARBA00022884"/>
    </source>
</evidence>
<evidence type="ECO:0000313" key="6">
    <source>
        <dbReference type="Proteomes" id="UP000035682"/>
    </source>
</evidence>
<dbReference type="OMA" id="QFHPAPQ"/>
<dbReference type="WormBase" id="SRAE_1000310600">
    <property type="protein sequence ID" value="SRP01637"/>
    <property type="gene ID" value="WBGene00259723"/>
</dbReference>
<dbReference type="InterPro" id="IPR012677">
    <property type="entry name" value="Nucleotide-bd_a/b_plait_sf"/>
</dbReference>
<feature type="region of interest" description="Disordered" evidence="3">
    <location>
        <begin position="1"/>
        <end position="135"/>
    </location>
</feature>
<dbReference type="Pfam" id="PF00076">
    <property type="entry name" value="RRM_1"/>
    <property type="match status" value="1"/>
</dbReference>
<reference evidence="7" key="2">
    <citation type="submission" date="2020-12" db="UniProtKB">
        <authorList>
            <consortium name="WormBaseParasite"/>
        </authorList>
    </citation>
    <scope>IDENTIFICATION</scope>
</reference>
<protein>
    <submittedName>
        <fullName evidence="5 7">RNA-binding protein with serine-rich domain 1</fullName>
    </submittedName>
</protein>
<dbReference type="SMART" id="SM00360">
    <property type="entry name" value="RRM"/>
    <property type="match status" value="1"/>
</dbReference>
<keyword evidence="6" id="KW-1185">Reference proteome</keyword>
<dbReference type="PANTHER" id="PTHR15481">
    <property type="entry name" value="RIBONUCLEIC ACID BINDING PROTEIN S1"/>
    <property type="match status" value="1"/>
</dbReference>
<dbReference type="WBParaSite" id="SRAE_1000310600.1">
    <property type="protein sequence ID" value="SRAE_1000310600.1"/>
    <property type="gene ID" value="WBGene00259723"/>
</dbReference>
<reference evidence="5 6" key="1">
    <citation type="submission" date="2014-09" db="EMBL/GenBank/DDBJ databases">
        <authorList>
            <person name="Martin A.A."/>
        </authorList>
    </citation>
    <scope>NUCLEOTIDE SEQUENCE</scope>
    <source>
        <strain evidence="6">ED321</strain>
        <strain evidence="5">ED321 Heterogonic</strain>
    </source>
</reference>
<dbReference type="EMBL" id="LN609528">
    <property type="protein sequence ID" value="CEF64853.1"/>
    <property type="molecule type" value="Genomic_DNA"/>
</dbReference>
<dbReference type="CTD" id="36377218"/>
<evidence type="ECO:0000313" key="5">
    <source>
        <dbReference type="EMBL" id="CEF64853.1"/>
    </source>
</evidence>
<feature type="compositionally biased region" description="Basic residues" evidence="3">
    <location>
        <begin position="82"/>
        <end position="98"/>
    </location>
</feature>
<dbReference type="OrthoDB" id="252020at2759"/>
<feature type="compositionally biased region" description="Basic and acidic residues" evidence="3">
    <location>
        <begin position="1"/>
        <end position="15"/>
    </location>
</feature>
<organism evidence="5">
    <name type="scientific">Strongyloides ratti</name>
    <name type="common">Parasitic roundworm</name>
    <dbReference type="NCBI Taxonomy" id="34506"/>
    <lineage>
        <taxon>Eukaryota</taxon>
        <taxon>Metazoa</taxon>
        <taxon>Ecdysozoa</taxon>
        <taxon>Nematoda</taxon>
        <taxon>Chromadorea</taxon>
        <taxon>Rhabditida</taxon>
        <taxon>Tylenchina</taxon>
        <taxon>Panagrolaimomorpha</taxon>
        <taxon>Strongyloidoidea</taxon>
        <taxon>Strongyloididae</taxon>
        <taxon>Strongyloides</taxon>
    </lineage>
</organism>
<dbReference type="RefSeq" id="XP_024504054.1">
    <property type="nucleotide sequence ID" value="XM_024650259.1"/>
</dbReference>
<sequence length="248" mass="28839">MGEKKEDVSDKDSVKSRSRSVSRSSRSVSRTSRSTSTTSSRSHSSSSRSSDSSRSSSGRSSSRSSGRSVSRSGSSSGGRTASRNRKRSYSRSRSRSPRRSSDRHRYGSRKYSPRRRSPDRRRRSRSRSYTRKNKNKRLVIRDLTQNVTKEHVKEIFENYGTITHIDMVPLKRYEGSMHRGYCFIEYDDPEDALKAVKYMNDGWLDGRRIRVDLSVPRNASKRFNSPPRRRYSSPRRDFGRRRYSRSPR</sequence>
<dbReference type="PROSITE" id="PS50102">
    <property type="entry name" value="RRM"/>
    <property type="match status" value="1"/>
</dbReference>
<dbReference type="GO" id="GO:0005654">
    <property type="term" value="C:nucleoplasm"/>
    <property type="evidence" value="ECO:0007669"/>
    <property type="project" value="TreeGrafter"/>
</dbReference>
<dbReference type="InterPro" id="IPR000504">
    <property type="entry name" value="RRM_dom"/>
</dbReference>
<dbReference type="STRING" id="34506.A0A090L9N9"/>
<dbReference type="InterPro" id="IPR035979">
    <property type="entry name" value="RBD_domain_sf"/>
</dbReference>
<evidence type="ECO:0000259" key="4">
    <source>
        <dbReference type="PROSITE" id="PS50102"/>
    </source>
</evidence>